<sequence length="242" mass="26973">MAEGSGDQQPSGSNQAQPAGGAWSWGSIFQAARDKSAEVMEFVKRDLDEFSSAMSNQASNVVSTTATVLKDKLKLDDEESTAGSMKKSISSLLGQVNEVLNPQPDDEDEEPLVIQGSEPVSLSPFQKKLVDVANDASTFLLDPAEDKTLAPQFQAWLECQEENSLNTNRLTKLLSSNAHLKANYEKLVPEEISHLQFWQRFMFHKALLEDEEARQQAKQKRLEEDKQRAVEEAKKCRLSSNQ</sequence>
<evidence type="ECO:0000256" key="1">
    <source>
        <dbReference type="SAM" id="MobiDB-lite"/>
    </source>
</evidence>
<dbReference type="InterPro" id="IPR005607">
    <property type="entry name" value="BSD_dom"/>
</dbReference>
<accession>A0A8S1CAY5</accession>
<dbReference type="SUPFAM" id="SSF140383">
    <property type="entry name" value="BSD domain-like"/>
    <property type="match status" value="1"/>
</dbReference>
<dbReference type="InterPro" id="IPR035925">
    <property type="entry name" value="BSD_dom_sf"/>
</dbReference>
<dbReference type="Proteomes" id="UP000494165">
    <property type="component" value="Unassembled WGS sequence"/>
</dbReference>
<proteinExistence type="predicted"/>
<feature type="region of interest" description="Disordered" evidence="1">
    <location>
        <begin position="1"/>
        <end position="22"/>
    </location>
</feature>
<dbReference type="EMBL" id="CADEPI010000016">
    <property type="protein sequence ID" value="CAB3364537.1"/>
    <property type="molecule type" value="Genomic_DNA"/>
</dbReference>
<dbReference type="GO" id="GO:0005737">
    <property type="term" value="C:cytoplasm"/>
    <property type="evidence" value="ECO:0007669"/>
    <property type="project" value="TreeGrafter"/>
</dbReference>
<dbReference type="AlphaFoldDB" id="A0A8S1CAY5"/>
<dbReference type="Gene3D" id="1.10.3970.10">
    <property type="entry name" value="BSD domain"/>
    <property type="match status" value="1"/>
</dbReference>
<evidence type="ECO:0000259" key="2">
    <source>
        <dbReference type="PROSITE" id="PS50858"/>
    </source>
</evidence>
<protein>
    <recommendedName>
        <fullName evidence="2">BSD domain-containing protein</fullName>
    </recommendedName>
</protein>
<organism evidence="3 4">
    <name type="scientific">Cloeon dipterum</name>
    <dbReference type="NCBI Taxonomy" id="197152"/>
    <lineage>
        <taxon>Eukaryota</taxon>
        <taxon>Metazoa</taxon>
        <taxon>Ecdysozoa</taxon>
        <taxon>Arthropoda</taxon>
        <taxon>Hexapoda</taxon>
        <taxon>Insecta</taxon>
        <taxon>Pterygota</taxon>
        <taxon>Palaeoptera</taxon>
        <taxon>Ephemeroptera</taxon>
        <taxon>Pisciforma</taxon>
        <taxon>Baetidae</taxon>
        <taxon>Cloeon</taxon>
    </lineage>
</organism>
<comment type="caution">
    <text evidence="3">The sequence shown here is derived from an EMBL/GenBank/DDBJ whole genome shotgun (WGS) entry which is preliminary data.</text>
</comment>
<evidence type="ECO:0000313" key="4">
    <source>
        <dbReference type="Proteomes" id="UP000494165"/>
    </source>
</evidence>
<feature type="compositionally biased region" description="Basic and acidic residues" evidence="1">
    <location>
        <begin position="220"/>
        <end position="235"/>
    </location>
</feature>
<dbReference type="PROSITE" id="PS50858">
    <property type="entry name" value="BSD"/>
    <property type="match status" value="1"/>
</dbReference>
<keyword evidence="4" id="KW-1185">Reference proteome</keyword>
<dbReference type="PANTHER" id="PTHR16019:SF5">
    <property type="entry name" value="BSD DOMAIN-CONTAINING PROTEIN 1"/>
    <property type="match status" value="1"/>
</dbReference>
<dbReference type="Pfam" id="PF03909">
    <property type="entry name" value="BSD"/>
    <property type="match status" value="1"/>
</dbReference>
<dbReference type="InterPro" id="IPR051494">
    <property type="entry name" value="BSD_domain-containing"/>
</dbReference>
<reference evidence="3 4" key="1">
    <citation type="submission" date="2020-04" db="EMBL/GenBank/DDBJ databases">
        <authorList>
            <person name="Alioto T."/>
            <person name="Alioto T."/>
            <person name="Gomez Garrido J."/>
        </authorList>
    </citation>
    <scope>NUCLEOTIDE SEQUENCE [LARGE SCALE GENOMIC DNA]</scope>
</reference>
<feature type="compositionally biased region" description="Polar residues" evidence="1">
    <location>
        <begin position="1"/>
        <end position="17"/>
    </location>
</feature>
<gene>
    <name evidence="3" type="ORF">CLODIP_2_CD09304</name>
</gene>
<feature type="region of interest" description="Disordered" evidence="1">
    <location>
        <begin position="214"/>
        <end position="242"/>
    </location>
</feature>
<feature type="domain" description="BSD" evidence="2">
    <location>
        <begin position="157"/>
        <end position="209"/>
    </location>
</feature>
<name>A0A8S1CAY5_9INSE</name>
<dbReference type="OrthoDB" id="73788at2759"/>
<dbReference type="PANTHER" id="PTHR16019">
    <property type="entry name" value="SYNAPSE-ASSOCIATED PROTEIN"/>
    <property type="match status" value="1"/>
</dbReference>
<evidence type="ECO:0000313" key="3">
    <source>
        <dbReference type="EMBL" id="CAB3364537.1"/>
    </source>
</evidence>